<proteinExistence type="inferred from homology"/>
<dbReference type="InterPro" id="IPR015813">
    <property type="entry name" value="Pyrv/PenolPyrv_kinase-like_dom"/>
</dbReference>
<dbReference type="EC" id="2.1.2.11" evidence="3"/>
<dbReference type="HAMAP" id="MF_00156">
    <property type="entry name" value="PanB"/>
    <property type="match status" value="1"/>
</dbReference>
<dbReference type="InParanoid" id="A0A316V4X5"/>
<dbReference type="FunCoup" id="A0A316V4X5">
    <property type="interactions" value="295"/>
</dbReference>
<dbReference type="InterPro" id="IPR003700">
    <property type="entry name" value="Pantoate_hydroxy_MeTrfase"/>
</dbReference>
<evidence type="ECO:0000313" key="8">
    <source>
        <dbReference type="Proteomes" id="UP000245771"/>
    </source>
</evidence>
<comment type="catalytic activity">
    <reaction evidence="5">
        <text>(6R)-5,10-methylene-5,6,7,8-tetrahydrofolate + 3-methyl-2-oxobutanoate + H2O = 2-dehydropantoate + (6S)-5,6,7,8-tetrahydrofolate</text>
        <dbReference type="Rhea" id="RHEA:11824"/>
        <dbReference type="ChEBI" id="CHEBI:11561"/>
        <dbReference type="ChEBI" id="CHEBI:11851"/>
        <dbReference type="ChEBI" id="CHEBI:15377"/>
        <dbReference type="ChEBI" id="CHEBI:15636"/>
        <dbReference type="ChEBI" id="CHEBI:57453"/>
        <dbReference type="EC" id="2.1.2.11"/>
    </reaction>
</comment>
<comment type="pathway">
    <text evidence="1">Cofactor biosynthesis; (R)-pantothenate biosynthesis; (R)-pantoate from 3-methyl-2-oxobutanoate: step 1/2.</text>
</comment>
<dbReference type="Proteomes" id="UP000245771">
    <property type="component" value="Unassembled WGS sequence"/>
</dbReference>
<feature type="non-terminal residue" evidence="7">
    <location>
        <position position="377"/>
    </location>
</feature>
<dbReference type="SUPFAM" id="SSF51621">
    <property type="entry name" value="Phosphoenolpyruvate/pyruvate domain"/>
    <property type="match status" value="1"/>
</dbReference>
<evidence type="ECO:0000256" key="4">
    <source>
        <dbReference type="ARBA" id="ARBA00022679"/>
    </source>
</evidence>
<protein>
    <recommendedName>
        <fullName evidence="3">3-methyl-2-oxobutanoate hydroxymethyltransferase</fullName>
        <ecNumber evidence="3">2.1.2.11</ecNumber>
    </recommendedName>
</protein>
<dbReference type="OrthoDB" id="425211at2759"/>
<dbReference type="PANTHER" id="PTHR20881">
    <property type="entry name" value="3-METHYL-2-OXOBUTANOATE HYDROXYMETHYLTRANSFERASE"/>
    <property type="match status" value="1"/>
</dbReference>
<evidence type="ECO:0000256" key="3">
    <source>
        <dbReference type="ARBA" id="ARBA00012618"/>
    </source>
</evidence>
<dbReference type="GO" id="GO:0000287">
    <property type="term" value="F:magnesium ion binding"/>
    <property type="evidence" value="ECO:0007669"/>
    <property type="project" value="TreeGrafter"/>
</dbReference>
<evidence type="ECO:0000256" key="6">
    <source>
        <dbReference type="SAM" id="MobiDB-lite"/>
    </source>
</evidence>
<evidence type="ECO:0000313" key="7">
    <source>
        <dbReference type="EMBL" id="PWN31283.1"/>
    </source>
</evidence>
<evidence type="ECO:0000256" key="5">
    <source>
        <dbReference type="ARBA" id="ARBA00049172"/>
    </source>
</evidence>
<feature type="non-terminal residue" evidence="7">
    <location>
        <position position="1"/>
    </location>
</feature>
<dbReference type="CDD" id="cd06557">
    <property type="entry name" value="KPHMT-like"/>
    <property type="match status" value="1"/>
</dbReference>
<dbReference type="InterPro" id="IPR040442">
    <property type="entry name" value="Pyrv_kinase-like_dom_sf"/>
</dbReference>
<dbReference type="AlphaFoldDB" id="A0A316V4X5"/>
<evidence type="ECO:0000256" key="2">
    <source>
        <dbReference type="ARBA" id="ARBA00008676"/>
    </source>
</evidence>
<sequence length="377" mass="40142">QKRLFHSTTIRKSAWPLGRDASPSSTTKERAAAEAEKAYSSNNVDKNSLPPGERAITVRDLQELKERRESIAMLTAYDYPSALGIRSGAVDICLVGDSLTNVALGHRTTHPLSLEAMIHHVQAVVRGLRHPMLNQHGVSPVPLLIADVPMGYAEISLEEGSRAAVNLIKQGGADGVKMEGGMELVPLVERLASFGIPVMAHIGLQPQRSSSGSALNLAGRTADEAFELLQTAIMMQEAGAFACLLECIPARVGEEITKRLDIPTIGIGAGPKTDGQVLVMDDVLGECNSPLYVLAGLEGANDGAAPNVAPPKSALNTPGLPRFVRNFVSPLTGGSSVGSIRMAAVRSYVDAVKEGSFPAEAESYKMKKEEWAKFKEL</sequence>
<keyword evidence="7" id="KW-0670">Pyruvate</keyword>
<dbReference type="STRING" id="1280837.A0A316V4X5"/>
<evidence type="ECO:0000256" key="1">
    <source>
        <dbReference type="ARBA" id="ARBA00005033"/>
    </source>
</evidence>
<dbReference type="PANTHER" id="PTHR20881:SF0">
    <property type="entry name" value="3-METHYL-2-OXOBUTANOATE HYDROXYMETHYLTRANSFERASE"/>
    <property type="match status" value="1"/>
</dbReference>
<dbReference type="UniPathway" id="UPA00028">
    <property type="reaction ID" value="UER00003"/>
</dbReference>
<keyword evidence="8" id="KW-1185">Reference proteome</keyword>
<reference evidence="7 8" key="1">
    <citation type="journal article" date="2018" name="Mol. Biol. Evol.">
        <title>Broad Genomic Sampling Reveals a Smut Pathogenic Ancestry of the Fungal Clade Ustilaginomycotina.</title>
        <authorList>
            <person name="Kijpornyongpan T."/>
            <person name="Mondo S.J."/>
            <person name="Barry K."/>
            <person name="Sandor L."/>
            <person name="Lee J."/>
            <person name="Lipzen A."/>
            <person name="Pangilinan J."/>
            <person name="LaButti K."/>
            <person name="Hainaut M."/>
            <person name="Henrissat B."/>
            <person name="Grigoriev I.V."/>
            <person name="Spatafora J.W."/>
            <person name="Aime M.C."/>
        </authorList>
    </citation>
    <scope>NUCLEOTIDE SEQUENCE [LARGE SCALE GENOMIC DNA]</scope>
    <source>
        <strain evidence="7 8">MCA 3882</strain>
    </source>
</reference>
<dbReference type="GO" id="GO:0015940">
    <property type="term" value="P:pantothenate biosynthetic process"/>
    <property type="evidence" value="ECO:0007669"/>
    <property type="project" value="UniProtKB-UniPathway"/>
</dbReference>
<name>A0A316V4X5_9BASI</name>
<gene>
    <name evidence="7" type="ORF">FA14DRAFT_111804</name>
</gene>
<dbReference type="EMBL" id="KZ819613">
    <property type="protein sequence ID" value="PWN31283.1"/>
    <property type="molecule type" value="Genomic_DNA"/>
</dbReference>
<dbReference type="RefSeq" id="XP_025351585.1">
    <property type="nucleotide sequence ID" value="XM_025495958.1"/>
</dbReference>
<dbReference type="Pfam" id="PF02548">
    <property type="entry name" value="Pantoate_transf"/>
    <property type="match status" value="1"/>
</dbReference>
<comment type="similarity">
    <text evidence="2">Belongs to the PanB family.</text>
</comment>
<feature type="region of interest" description="Disordered" evidence="6">
    <location>
        <begin position="15"/>
        <end position="52"/>
    </location>
</feature>
<dbReference type="GeneID" id="37017739"/>
<dbReference type="Gene3D" id="3.20.20.60">
    <property type="entry name" value="Phosphoenolpyruvate-binding domains"/>
    <property type="match status" value="1"/>
</dbReference>
<organism evidence="7 8">
    <name type="scientific">Meira miltonrushii</name>
    <dbReference type="NCBI Taxonomy" id="1280837"/>
    <lineage>
        <taxon>Eukaryota</taxon>
        <taxon>Fungi</taxon>
        <taxon>Dikarya</taxon>
        <taxon>Basidiomycota</taxon>
        <taxon>Ustilaginomycotina</taxon>
        <taxon>Exobasidiomycetes</taxon>
        <taxon>Exobasidiales</taxon>
        <taxon>Brachybasidiaceae</taxon>
        <taxon>Meira</taxon>
    </lineage>
</organism>
<dbReference type="GO" id="GO:0003864">
    <property type="term" value="F:3-methyl-2-oxobutanoate hydroxymethyltransferase activity"/>
    <property type="evidence" value="ECO:0007669"/>
    <property type="project" value="UniProtKB-EC"/>
</dbReference>
<feature type="compositionally biased region" description="Basic and acidic residues" evidence="6">
    <location>
        <begin position="27"/>
        <end position="37"/>
    </location>
</feature>
<accession>A0A316V4X5</accession>
<dbReference type="GO" id="GO:0005739">
    <property type="term" value="C:mitochondrion"/>
    <property type="evidence" value="ECO:0007669"/>
    <property type="project" value="TreeGrafter"/>
</dbReference>
<keyword evidence="4" id="KW-0808">Transferase</keyword>